<reference evidence="2 3" key="1">
    <citation type="submission" date="2018-06" db="EMBL/GenBank/DDBJ databases">
        <title>A transcriptomic atlas of mushroom development highlights an independent origin of complex multicellularity.</title>
        <authorList>
            <consortium name="DOE Joint Genome Institute"/>
            <person name="Krizsan K."/>
            <person name="Almasi E."/>
            <person name="Merenyi Z."/>
            <person name="Sahu N."/>
            <person name="Viragh M."/>
            <person name="Koszo T."/>
            <person name="Mondo S."/>
            <person name="Kiss B."/>
            <person name="Balint B."/>
            <person name="Kues U."/>
            <person name="Barry K."/>
            <person name="Hegedus J.C."/>
            <person name="Henrissat B."/>
            <person name="Johnson J."/>
            <person name="Lipzen A."/>
            <person name="Ohm R."/>
            <person name="Nagy I."/>
            <person name="Pangilinan J."/>
            <person name="Yan J."/>
            <person name="Xiong Y."/>
            <person name="Grigoriev I.V."/>
            <person name="Hibbett D.S."/>
            <person name="Nagy L.G."/>
        </authorList>
    </citation>
    <scope>NUCLEOTIDE SEQUENCE [LARGE SCALE GENOMIC DNA]</scope>
    <source>
        <strain evidence="2 3">SZMC22713</strain>
    </source>
</reference>
<protein>
    <submittedName>
        <fullName evidence="2">Uncharacterized protein</fullName>
    </submittedName>
</protein>
<evidence type="ECO:0000313" key="2">
    <source>
        <dbReference type="EMBL" id="TDL18581.1"/>
    </source>
</evidence>
<dbReference type="AlphaFoldDB" id="A0A4Y7PU65"/>
<keyword evidence="1" id="KW-1133">Transmembrane helix</keyword>
<dbReference type="Proteomes" id="UP000294933">
    <property type="component" value="Unassembled WGS sequence"/>
</dbReference>
<keyword evidence="1" id="KW-0812">Transmembrane</keyword>
<evidence type="ECO:0000256" key="1">
    <source>
        <dbReference type="SAM" id="Phobius"/>
    </source>
</evidence>
<feature type="transmembrane region" description="Helical" evidence="1">
    <location>
        <begin position="46"/>
        <end position="72"/>
    </location>
</feature>
<dbReference type="OrthoDB" id="3354157at2759"/>
<organism evidence="2 3">
    <name type="scientific">Rickenella mellea</name>
    <dbReference type="NCBI Taxonomy" id="50990"/>
    <lineage>
        <taxon>Eukaryota</taxon>
        <taxon>Fungi</taxon>
        <taxon>Dikarya</taxon>
        <taxon>Basidiomycota</taxon>
        <taxon>Agaricomycotina</taxon>
        <taxon>Agaricomycetes</taxon>
        <taxon>Hymenochaetales</taxon>
        <taxon>Rickenellaceae</taxon>
        <taxon>Rickenella</taxon>
    </lineage>
</organism>
<name>A0A4Y7PU65_9AGAM</name>
<feature type="transmembrane region" description="Helical" evidence="1">
    <location>
        <begin position="6"/>
        <end position="25"/>
    </location>
</feature>
<gene>
    <name evidence="2" type="ORF">BD410DRAFT_493343</name>
</gene>
<dbReference type="VEuPathDB" id="FungiDB:BD410DRAFT_493343"/>
<keyword evidence="1" id="KW-0472">Membrane</keyword>
<proteinExistence type="predicted"/>
<sequence length="128" mass="14294">MIFTGYGWYLLLRVFHFSGAIFIVIPTPVQTVLLLRTWAVWERSSFVARILVLGATLSEAHYVAVVVCSVQLTKAYRYIPNVLVDTLTECYRAAVAVSPSHTTVKIMFGSLDGMIFTLMLTKAIFVGE</sequence>
<dbReference type="EMBL" id="ML170206">
    <property type="protein sequence ID" value="TDL18581.1"/>
    <property type="molecule type" value="Genomic_DNA"/>
</dbReference>
<accession>A0A4Y7PU65</accession>
<evidence type="ECO:0000313" key="3">
    <source>
        <dbReference type="Proteomes" id="UP000294933"/>
    </source>
</evidence>
<keyword evidence="3" id="KW-1185">Reference proteome</keyword>